<name>A0A974P1G4_9CAUL</name>
<accession>A0A974P1G4</accession>
<organism evidence="2">
    <name type="scientific">Phenylobacterium glaciei</name>
    <dbReference type="NCBI Taxonomy" id="2803784"/>
    <lineage>
        <taxon>Bacteria</taxon>
        <taxon>Pseudomonadati</taxon>
        <taxon>Pseudomonadota</taxon>
        <taxon>Alphaproteobacteria</taxon>
        <taxon>Caulobacterales</taxon>
        <taxon>Caulobacteraceae</taxon>
        <taxon>Phenylobacterium</taxon>
    </lineage>
</organism>
<dbReference type="AlphaFoldDB" id="A0A974P1G4"/>
<feature type="region of interest" description="Disordered" evidence="1">
    <location>
        <begin position="88"/>
        <end position="109"/>
    </location>
</feature>
<dbReference type="EMBL" id="CP068570">
    <property type="protein sequence ID" value="QQZ48655.1"/>
    <property type="molecule type" value="Genomic_DNA"/>
</dbReference>
<gene>
    <name evidence="2" type="ORF">JKL49_14105</name>
</gene>
<protein>
    <submittedName>
        <fullName evidence="2">Uncharacterized protein</fullName>
    </submittedName>
</protein>
<evidence type="ECO:0000256" key="1">
    <source>
        <dbReference type="SAM" id="MobiDB-lite"/>
    </source>
</evidence>
<proteinExistence type="predicted"/>
<reference evidence="2" key="1">
    <citation type="submission" date="2021-01" db="EMBL/GenBank/DDBJ databases">
        <title>Genome sequence of Phenylobacterium sp. 20VBR1 isolated from a valley glaceir, Ny-Alesund, Svalbard.</title>
        <authorList>
            <person name="Thomas F.A."/>
            <person name="Krishnan K.P."/>
            <person name="Sinha R.K."/>
        </authorList>
    </citation>
    <scope>NUCLEOTIDE SEQUENCE</scope>
    <source>
        <strain evidence="2">20VBR1</strain>
    </source>
</reference>
<evidence type="ECO:0000313" key="2">
    <source>
        <dbReference type="EMBL" id="QQZ48655.1"/>
    </source>
</evidence>
<sequence>MRGAATGPFKTITIDAGETLETLVTKLKRGLNYQANVSVVTSDGQRKLQIKPLNPRTILEFAYGKTGKDALSLLGIPEGVVRATVTSKDGKTTSADGKGTSTAWAWTRT</sequence>